<evidence type="ECO:0000256" key="3">
    <source>
        <dbReference type="ARBA" id="ARBA00012535"/>
    </source>
</evidence>
<dbReference type="Proteomes" id="UP000562982">
    <property type="component" value="Unassembled WGS sequence"/>
</dbReference>
<dbReference type="InterPro" id="IPR050281">
    <property type="entry name" value="Flavin_monoamine_oxidase"/>
</dbReference>
<dbReference type="SUPFAM" id="SSF54373">
    <property type="entry name" value="FAD-linked reductases, C-terminal domain"/>
    <property type="match status" value="1"/>
</dbReference>
<feature type="domain" description="Amine oxidase" evidence="7">
    <location>
        <begin position="63"/>
        <end position="518"/>
    </location>
</feature>
<dbReference type="GO" id="GO:0050361">
    <property type="term" value="F:tryptophan 2-monooxygenase activity"/>
    <property type="evidence" value="ECO:0007669"/>
    <property type="project" value="UniProtKB-EC"/>
</dbReference>
<dbReference type="AlphaFoldDB" id="A0A370GC79"/>
<dbReference type="GO" id="GO:0009851">
    <property type="term" value="P:auxin biosynthetic process"/>
    <property type="evidence" value="ECO:0007669"/>
    <property type="project" value="UniProtKB-KW"/>
</dbReference>
<gene>
    <name evidence="9" type="ORF">C7453_101595</name>
    <name evidence="8" type="ORF">HLH32_02935</name>
</gene>
<evidence type="ECO:0000256" key="4">
    <source>
        <dbReference type="ARBA" id="ARBA00017871"/>
    </source>
</evidence>
<dbReference type="InterPro" id="IPR036188">
    <property type="entry name" value="FAD/NAD-bd_sf"/>
</dbReference>
<dbReference type="PROSITE" id="PS51318">
    <property type="entry name" value="TAT"/>
    <property type="match status" value="1"/>
</dbReference>
<comment type="similarity">
    <text evidence="2">Belongs to the tryptophan 2-monooxygenase family.</text>
</comment>
<name>A0A370GC79_GLULI</name>
<evidence type="ECO:0000256" key="1">
    <source>
        <dbReference type="ARBA" id="ARBA00004814"/>
    </source>
</evidence>
<dbReference type="PANTHER" id="PTHR10742:SF342">
    <property type="entry name" value="AMINE OXIDASE"/>
    <property type="match status" value="1"/>
</dbReference>
<dbReference type="PANTHER" id="PTHR10742">
    <property type="entry name" value="FLAVIN MONOAMINE OXIDASE"/>
    <property type="match status" value="1"/>
</dbReference>
<dbReference type="Gene3D" id="3.90.660.10">
    <property type="match status" value="1"/>
</dbReference>
<evidence type="ECO:0000256" key="6">
    <source>
        <dbReference type="ARBA" id="ARBA00047321"/>
    </source>
</evidence>
<evidence type="ECO:0000313" key="11">
    <source>
        <dbReference type="Proteomes" id="UP000562982"/>
    </source>
</evidence>
<keyword evidence="5" id="KW-0073">Auxin biosynthesis</keyword>
<dbReference type="EC" id="1.13.12.3" evidence="3"/>
<organism evidence="9 10">
    <name type="scientific">Gluconacetobacter liquefaciens</name>
    <name type="common">Acetobacter liquefaciens</name>
    <dbReference type="NCBI Taxonomy" id="89584"/>
    <lineage>
        <taxon>Bacteria</taxon>
        <taxon>Pseudomonadati</taxon>
        <taxon>Pseudomonadota</taxon>
        <taxon>Alphaproteobacteria</taxon>
        <taxon>Acetobacterales</taxon>
        <taxon>Acetobacteraceae</taxon>
        <taxon>Gluconacetobacter</taxon>
    </lineage>
</organism>
<comment type="catalytic activity">
    <reaction evidence="6">
        <text>L-tryptophan + O2 = indole-3-acetamide + CO2 + H2O</text>
        <dbReference type="Rhea" id="RHEA:16165"/>
        <dbReference type="ChEBI" id="CHEBI:15377"/>
        <dbReference type="ChEBI" id="CHEBI:15379"/>
        <dbReference type="ChEBI" id="CHEBI:16031"/>
        <dbReference type="ChEBI" id="CHEBI:16526"/>
        <dbReference type="ChEBI" id="CHEBI:57912"/>
        <dbReference type="EC" id="1.13.12.3"/>
    </reaction>
</comment>
<accession>A0A370GC79</accession>
<dbReference type="RefSeq" id="WP_114725807.1">
    <property type="nucleotide sequence ID" value="NZ_BJMI01000038.1"/>
</dbReference>
<dbReference type="GO" id="GO:0009063">
    <property type="term" value="P:amino acid catabolic process"/>
    <property type="evidence" value="ECO:0007669"/>
    <property type="project" value="TreeGrafter"/>
</dbReference>
<evidence type="ECO:0000256" key="2">
    <source>
        <dbReference type="ARBA" id="ARBA00005833"/>
    </source>
</evidence>
<keyword evidence="10" id="KW-1185">Reference proteome</keyword>
<evidence type="ECO:0000313" key="8">
    <source>
        <dbReference type="EMBL" id="MBB2185354.1"/>
    </source>
</evidence>
<dbReference type="Gene3D" id="1.20.1440.240">
    <property type="match status" value="1"/>
</dbReference>
<evidence type="ECO:0000313" key="10">
    <source>
        <dbReference type="Proteomes" id="UP000254958"/>
    </source>
</evidence>
<dbReference type="Pfam" id="PF01593">
    <property type="entry name" value="Amino_oxidase"/>
    <property type="match status" value="1"/>
</dbReference>
<comment type="caution">
    <text evidence="9">The sequence shown here is derived from an EMBL/GenBank/DDBJ whole genome shotgun (WGS) entry which is preliminary data.</text>
</comment>
<comment type="pathway">
    <text evidence="1">Plant hormone metabolism; auxin biosynthesis.</text>
</comment>
<dbReference type="EMBL" id="QQAW01000001">
    <property type="protein sequence ID" value="RDI40796.1"/>
    <property type="molecule type" value="Genomic_DNA"/>
</dbReference>
<protein>
    <recommendedName>
        <fullName evidence="4">Tryptophan 2-monooxygenase</fullName>
        <ecNumber evidence="3">1.13.12.3</ecNumber>
    </recommendedName>
</protein>
<reference evidence="9 10" key="1">
    <citation type="submission" date="2018-07" db="EMBL/GenBank/DDBJ databases">
        <title>Genomic Encyclopedia of Type Strains, Phase IV (KMG-IV): sequencing the most valuable type-strain genomes for metagenomic binning, comparative biology and taxonomic classification.</title>
        <authorList>
            <person name="Goeker M."/>
        </authorList>
    </citation>
    <scope>NUCLEOTIDE SEQUENCE [LARGE SCALE GENOMIC DNA]</scope>
    <source>
        <strain evidence="9 10">DSM 5603</strain>
    </source>
</reference>
<dbReference type="Proteomes" id="UP000254958">
    <property type="component" value="Unassembled WGS sequence"/>
</dbReference>
<dbReference type="SUPFAM" id="SSF51905">
    <property type="entry name" value="FAD/NAD(P)-binding domain"/>
    <property type="match status" value="1"/>
</dbReference>
<dbReference type="OrthoDB" id="337830at2"/>
<evidence type="ECO:0000313" key="9">
    <source>
        <dbReference type="EMBL" id="RDI40796.1"/>
    </source>
</evidence>
<dbReference type="InterPro" id="IPR006311">
    <property type="entry name" value="TAT_signal"/>
</dbReference>
<evidence type="ECO:0000259" key="7">
    <source>
        <dbReference type="Pfam" id="PF01593"/>
    </source>
</evidence>
<dbReference type="GO" id="GO:0001716">
    <property type="term" value="F:L-amino-acid oxidase activity"/>
    <property type="evidence" value="ECO:0007669"/>
    <property type="project" value="TreeGrafter"/>
</dbReference>
<proteinExistence type="inferred from homology"/>
<evidence type="ECO:0000256" key="5">
    <source>
        <dbReference type="ARBA" id="ARBA00023070"/>
    </source>
</evidence>
<reference evidence="8 11" key="2">
    <citation type="submission" date="2020-04" db="EMBL/GenBank/DDBJ databases">
        <title>Description of novel Gluconacetobacter.</title>
        <authorList>
            <person name="Sombolestani A."/>
        </authorList>
    </citation>
    <scope>NUCLEOTIDE SEQUENCE [LARGE SCALE GENOMIC DNA]</scope>
    <source>
        <strain evidence="8 11">LMG 1382</strain>
    </source>
</reference>
<dbReference type="EMBL" id="JABEQI010000001">
    <property type="protein sequence ID" value="MBB2185354.1"/>
    <property type="molecule type" value="Genomic_DNA"/>
</dbReference>
<sequence length="529" mass="57527">MTTGQTAFTRRDMLRAIGLIAGAGALYQAMTALGHAAESQFAGVPDLSGAPRGARVVVLGAGLAGLLAAYELERAGYAVQVLEYQNRPGGRNWTLRGGDTYTELGGAAQTVRFTAGNYLNPGPWRISHHHRAILHYCRAFNVRLEPFIQFNNNAFVHATHAFDGRPQRYRDVAADFHGNVASLLATAINTGGLDHAVTQEDRERLMEALKGWGTLDDSLAYRKGLHVSGQRSYARPPGAGADGAPLPSDLLPFHDVLDPVVWKTMKFFTSYDMQPTMFQPVGGMDMIGKAFASRLPHQITLNAKVTAIAQDEKGVTVRWADTRSAAVHETTADWCVCTLPLSILSQVDIQVSAAKTAAISAVPYASHAKIGLEFRRRFWEEDEAIYGGISFTDQEIALVSYPNDNFHASGPAVLLGAFALGRGGFDLAGMTPEERIEAALKQGEKIHPQYRKEFMSGASVAWSRVPWMLGCRARWGEADRAAHYQNLVAMEGRIVLAGDHASYMAGWQEGALLSSLDAIRQLHHRATAA</sequence>
<dbReference type="Gene3D" id="3.50.50.60">
    <property type="entry name" value="FAD/NAD(P)-binding domain"/>
    <property type="match status" value="1"/>
</dbReference>
<dbReference type="InterPro" id="IPR002937">
    <property type="entry name" value="Amino_oxidase"/>
</dbReference>